<proteinExistence type="predicted"/>
<sequence>MPVHLNQHDKYAEPVVITSQSASLALVKVTDELNPLYPNNSAPDATTASVTVPSSVRVLAL</sequence>
<dbReference type="EMBL" id="KR029596">
    <property type="protein sequence ID" value="AKH47605.1"/>
    <property type="molecule type" value="Genomic_DNA"/>
</dbReference>
<reference evidence="1" key="1">
    <citation type="journal article" date="2015" name="Front. Microbiol.">
        <title>Combining genomic sequencing methods to explore viral diversity and reveal potential virus-host interactions.</title>
        <authorList>
            <person name="Chow C.E."/>
            <person name="Winget D.M."/>
            <person name="White R.A.III."/>
            <person name="Hallam S.J."/>
            <person name="Suttle C.A."/>
        </authorList>
    </citation>
    <scope>NUCLEOTIDE SEQUENCE</scope>
    <source>
        <strain evidence="1">Oxic1_1</strain>
    </source>
</reference>
<protein>
    <submittedName>
        <fullName evidence="1">Uncharacterized protein</fullName>
    </submittedName>
</protein>
<name>A0A0F7L6S7_9VIRU</name>
<accession>A0A0F7L6S7</accession>
<reference evidence="1" key="2">
    <citation type="submission" date="2015-03" db="EMBL/GenBank/DDBJ databases">
        <authorList>
            <person name="Chow C.-E.T."/>
            <person name="Winget D.M."/>
            <person name="White R.A.III."/>
            <person name="Hallam S.J."/>
            <person name="Suttle C.A."/>
        </authorList>
    </citation>
    <scope>NUCLEOTIDE SEQUENCE</scope>
    <source>
        <strain evidence="1">Oxic1_1</strain>
    </source>
</reference>
<evidence type="ECO:0000313" key="1">
    <source>
        <dbReference type="EMBL" id="AKH47605.1"/>
    </source>
</evidence>
<organism evidence="1">
    <name type="scientific">uncultured marine virus</name>
    <dbReference type="NCBI Taxonomy" id="186617"/>
    <lineage>
        <taxon>Viruses</taxon>
        <taxon>environmental samples</taxon>
    </lineage>
</organism>